<comment type="caution">
    <text evidence="1">The sequence shown here is derived from an EMBL/GenBank/DDBJ whole genome shotgun (WGS) entry which is preliminary data.</text>
</comment>
<reference evidence="1" key="1">
    <citation type="submission" date="2022-09" db="EMBL/GenBank/DDBJ databases">
        <title>Intensive care unit water sources are persistently colonized with multi-drug resistant bacteria and are the site of extensive horizontal gene transfer of antibiotic resistance genes.</title>
        <authorList>
            <person name="Diorio-Toth L."/>
        </authorList>
    </citation>
    <scope>NUCLEOTIDE SEQUENCE</scope>
    <source>
        <strain evidence="1">GD04065</strain>
    </source>
</reference>
<dbReference type="Proteomes" id="UP001157887">
    <property type="component" value="Unassembled WGS sequence"/>
</dbReference>
<evidence type="ECO:0000313" key="2">
    <source>
        <dbReference type="Proteomes" id="UP001157887"/>
    </source>
</evidence>
<evidence type="ECO:0008006" key="3">
    <source>
        <dbReference type="Google" id="ProtNLM"/>
    </source>
</evidence>
<evidence type="ECO:0000313" key="1">
    <source>
        <dbReference type="EMBL" id="MDG9787346.1"/>
    </source>
</evidence>
<organism evidence="1 2">
    <name type="scientific">Acinetobacter johnsonii</name>
    <dbReference type="NCBI Taxonomy" id="40214"/>
    <lineage>
        <taxon>Bacteria</taxon>
        <taxon>Pseudomonadati</taxon>
        <taxon>Pseudomonadota</taxon>
        <taxon>Gammaproteobacteria</taxon>
        <taxon>Moraxellales</taxon>
        <taxon>Moraxellaceae</taxon>
        <taxon>Acinetobacter</taxon>
    </lineage>
</organism>
<gene>
    <name evidence="1" type="ORF">N7566_10195</name>
</gene>
<name>A0AAW6RSJ8_ACIJO</name>
<sequence length="138" mass="16045">MKLIRKLTSETVPLEDGFLWSDEFDWKPVEQKQERSISGSLIVQEGKKLSGRPITLVPPSSGQGWIKRKHLRTILEWSALGEQFTIEFEYLHDQRRFNVIFNHEAGAIEAKPVKEFPTVSEDDYYVVTMRFTEVSDDN</sequence>
<proteinExistence type="predicted"/>
<dbReference type="EMBL" id="JAOECG010000011">
    <property type="protein sequence ID" value="MDG9787346.1"/>
    <property type="molecule type" value="Genomic_DNA"/>
</dbReference>
<protein>
    <recommendedName>
        <fullName evidence="3">Phage tail protein</fullName>
    </recommendedName>
</protein>
<dbReference type="RefSeq" id="WP_159151725.1">
    <property type="nucleotide sequence ID" value="NZ_JAOECG010000011.1"/>
</dbReference>
<accession>A0AAW6RSJ8</accession>
<dbReference type="AlphaFoldDB" id="A0AAW6RSJ8"/>